<feature type="transmembrane region" description="Helical" evidence="7">
    <location>
        <begin position="15"/>
        <end position="39"/>
    </location>
</feature>
<feature type="domain" description="Integral membrane bound transporter" evidence="9">
    <location>
        <begin position="416"/>
        <end position="536"/>
    </location>
</feature>
<evidence type="ECO:0000313" key="11">
    <source>
        <dbReference type="Proteomes" id="UP000191112"/>
    </source>
</evidence>
<keyword evidence="3 7" id="KW-0812">Transmembrane</keyword>
<evidence type="ECO:0000256" key="1">
    <source>
        <dbReference type="ARBA" id="ARBA00004651"/>
    </source>
</evidence>
<evidence type="ECO:0000256" key="4">
    <source>
        <dbReference type="ARBA" id="ARBA00022989"/>
    </source>
</evidence>
<reference evidence="10 11" key="1">
    <citation type="submission" date="2017-02" db="EMBL/GenBank/DDBJ databases">
        <authorList>
            <person name="Peterson S.W."/>
        </authorList>
    </citation>
    <scope>NUCLEOTIDE SEQUENCE [LARGE SCALE GENOMIC DNA]</scope>
    <source>
        <strain evidence="10 11">DSM 22323</strain>
    </source>
</reference>
<dbReference type="Proteomes" id="UP000191112">
    <property type="component" value="Unassembled WGS sequence"/>
</dbReference>
<feature type="transmembrane region" description="Helical" evidence="7">
    <location>
        <begin position="523"/>
        <end position="544"/>
    </location>
</feature>
<dbReference type="Pfam" id="PF12805">
    <property type="entry name" value="FUSC-like"/>
    <property type="match status" value="1"/>
</dbReference>
<evidence type="ECO:0000259" key="9">
    <source>
        <dbReference type="Pfam" id="PF13515"/>
    </source>
</evidence>
<evidence type="ECO:0000256" key="3">
    <source>
        <dbReference type="ARBA" id="ARBA00022692"/>
    </source>
</evidence>
<organism evidence="10 11">
    <name type="scientific">Soonwooa buanensis</name>
    <dbReference type="NCBI Taxonomy" id="619805"/>
    <lineage>
        <taxon>Bacteria</taxon>
        <taxon>Pseudomonadati</taxon>
        <taxon>Bacteroidota</taxon>
        <taxon>Flavobacteriia</taxon>
        <taxon>Flavobacteriales</taxon>
        <taxon>Weeksellaceae</taxon>
        <taxon>Chryseobacterium group</taxon>
        <taxon>Soonwooa</taxon>
    </lineage>
</organism>
<dbReference type="STRING" id="619805.SAMN05660477_00561"/>
<gene>
    <name evidence="10" type="ORF">SAMN05660477_00561</name>
</gene>
<dbReference type="PANTHER" id="PTHR30509">
    <property type="entry name" value="P-HYDROXYBENZOIC ACID EFFLUX PUMP SUBUNIT-RELATED"/>
    <property type="match status" value="1"/>
</dbReference>
<evidence type="ECO:0000259" key="8">
    <source>
        <dbReference type="Pfam" id="PF12805"/>
    </source>
</evidence>
<name>A0A1T5D2X8_9FLAO</name>
<dbReference type="PANTHER" id="PTHR30509:SF9">
    <property type="entry name" value="MULTIDRUG RESISTANCE PROTEIN MDTO"/>
    <property type="match status" value="1"/>
</dbReference>
<keyword evidence="11" id="KW-1185">Reference proteome</keyword>
<feature type="transmembrane region" description="Helical" evidence="7">
    <location>
        <begin position="90"/>
        <end position="109"/>
    </location>
</feature>
<evidence type="ECO:0000256" key="6">
    <source>
        <dbReference type="ARBA" id="ARBA00043993"/>
    </source>
</evidence>
<dbReference type="InterPro" id="IPR032692">
    <property type="entry name" value="YccS_N"/>
</dbReference>
<dbReference type="AlphaFoldDB" id="A0A1T5D2X8"/>
<comment type="subcellular location">
    <subcellularLocation>
        <location evidence="1">Cell membrane</location>
        <topology evidence="1">Multi-pass membrane protein</topology>
    </subcellularLocation>
</comment>
<keyword evidence="5 7" id="KW-0472">Membrane</keyword>
<feature type="transmembrane region" description="Helical" evidence="7">
    <location>
        <begin position="493"/>
        <end position="511"/>
    </location>
</feature>
<dbReference type="RefSeq" id="WP_079665826.1">
    <property type="nucleotide sequence ID" value="NZ_FUYZ01000001.1"/>
</dbReference>
<dbReference type="GO" id="GO:0005886">
    <property type="term" value="C:plasma membrane"/>
    <property type="evidence" value="ECO:0007669"/>
    <property type="project" value="UniProtKB-SubCell"/>
</dbReference>
<feature type="transmembrane region" description="Helical" evidence="7">
    <location>
        <begin position="67"/>
        <end position="84"/>
    </location>
</feature>
<accession>A0A1T5D2X8</accession>
<feature type="transmembrane region" description="Helical" evidence="7">
    <location>
        <begin position="116"/>
        <end position="134"/>
    </location>
</feature>
<sequence>MNYTSELKKFLTSQYIFAGTRIALAIVIPSIILAHFGLLQEYFLFPMGTSFVGLTDQPGPFVRRRNTLAFAVISYFFVALIASLVKDFQIIVYLEIILFGMFFSLIGVYGTRLAGVGSLSLVVLSIFIDGHLTGHDVIKSLIIFLGGCIWFVIVFLIVSTLQPYKLASQMVGENYLELADYLRIKAKFYRKNENVDTLLSQLISQQIKIKDQQEATREIVFKTRKIVNESTTQSRILMLMFLNSIDLYEKLFTSENDYRKLNHVFGETKILNMMHDYLTNMANEITNIGIALQGNIRTKEQFNFDKALKEIYHEFYEHRLKQINSDNLEDFMLLRQVLMRITDVTDEVKTIFRVFDQDVKLAKSLSTGLDLNKFVPKEERLNRKVLLSNISLDSGHFRHAVRVTLALFIGYLFSKMEFLGIGHAYWIMITITAILKPAYSTTKHRNLLRLYGTIAGGVAAYIVLYYITDHSILLAILLTTMTLCFSLLKSKYFWAVFFMTIYVFLSFNFLRPGNVNLIFKDRIIDTAIGGAVTFLVAYFVFPVWEHTQNLQLMKKSAKSNLEYFRVVMDLFINKKENDEQYRLKRKNAIIDLANLSDNFQRMISDPKDQQKKLETVHQFVTTSHLLTAYTASLSQYAKNEDQYPEIDSQSWKIKISSELIRSNSLLHKEEFDHDIIDQSKIEPDDHVDELLEKRRRELDESEYKDHRDPTKISHLTELKSIQDLLELIYDVAKDQRKVVENYYKNKSE</sequence>
<dbReference type="InterPro" id="IPR049453">
    <property type="entry name" value="Memb_transporter_dom"/>
</dbReference>
<dbReference type="EMBL" id="FUYZ01000001">
    <property type="protein sequence ID" value="SKB66098.1"/>
    <property type="molecule type" value="Genomic_DNA"/>
</dbReference>
<evidence type="ECO:0000313" key="10">
    <source>
        <dbReference type="EMBL" id="SKB66098.1"/>
    </source>
</evidence>
<protein>
    <submittedName>
        <fullName evidence="10">Uncharacterized membrane protein YccC</fullName>
    </submittedName>
</protein>
<comment type="similarity">
    <text evidence="6">Belongs to the YccS/YhfK family.</text>
</comment>
<keyword evidence="2" id="KW-1003">Cell membrane</keyword>
<evidence type="ECO:0000256" key="7">
    <source>
        <dbReference type="SAM" id="Phobius"/>
    </source>
</evidence>
<keyword evidence="4 7" id="KW-1133">Transmembrane helix</keyword>
<proteinExistence type="inferred from homology"/>
<evidence type="ECO:0000256" key="2">
    <source>
        <dbReference type="ARBA" id="ARBA00022475"/>
    </source>
</evidence>
<feature type="transmembrane region" description="Helical" evidence="7">
    <location>
        <begin position="447"/>
        <end position="466"/>
    </location>
</feature>
<evidence type="ECO:0000256" key="5">
    <source>
        <dbReference type="ARBA" id="ARBA00023136"/>
    </source>
</evidence>
<feature type="transmembrane region" description="Helical" evidence="7">
    <location>
        <begin position="419"/>
        <end position="435"/>
    </location>
</feature>
<feature type="transmembrane region" description="Helical" evidence="7">
    <location>
        <begin position="472"/>
        <end position="488"/>
    </location>
</feature>
<dbReference type="OrthoDB" id="8670769at2"/>
<dbReference type="Pfam" id="PF13515">
    <property type="entry name" value="FUSC_2"/>
    <property type="match status" value="1"/>
</dbReference>
<feature type="transmembrane region" description="Helical" evidence="7">
    <location>
        <begin position="140"/>
        <end position="161"/>
    </location>
</feature>
<feature type="domain" description="Integral membrane protein YccS N-terminal" evidence="8">
    <location>
        <begin position="68"/>
        <end position="341"/>
    </location>
</feature>